<feature type="compositionally biased region" description="Basic residues" evidence="4">
    <location>
        <begin position="1673"/>
        <end position="1683"/>
    </location>
</feature>
<evidence type="ECO:0000259" key="5">
    <source>
        <dbReference type="PROSITE" id="PS50102"/>
    </source>
</evidence>
<dbReference type="SMART" id="SM00715">
    <property type="entry name" value="LA"/>
    <property type="match status" value="1"/>
</dbReference>
<feature type="compositionally biased region" description="Basic and acidic residues" evidence="4">
    <location>
        <begin position="1866"/>
        <end position="1888"/>
    </location>
</feature>
<sequence>MGCCFSKERGPVVPDQVDEKTSLLQKTRRETAESIQIGSADVIEKSDLDEQAKEFSKMETPRAFKRGCAGADQGQGELKSNRRRVWPWLSNECSYQNADHFQHPENLAEVSDYFLTNDCSQSNMQRTLWDIFGLPKRKYSIKAENGTSKSKWRKLCTSAAPLEGNPEMVEIAENVTEGMPNSTAESDSPGNEKLLRTPEEVPSGECMESCQTSGEISRAQQQNISCHLVTEFHFAKNKKPEEIEGIKTWRQNVQENTLDTSHLASEINIKPRPNEFYSICTIDVEDVELDEGAPAFTCSTVPDMHCSAVAVERKHNLTWSVDHGVDFSTRPISRAAVSEQGEAVEPEVTEQIEAGIMTPRIVSAEMDTDGQASSVLSNHRLSVVRLLAETTERDTETLNGQPKHGMKGNFAEPSVAEKTCLSKRNNFISSGDNASKYSNVSKLLEYSGCEGRQITTGSLAQNNTIKDTDVTAYLPTESEQVMKLCDGDCHIYGANANSGMHLQCSDPPPRPTIPDPASKSVIGVEKVFEPSLMFADSETSDTVCKDACTQRLDEKNSESKTLLDLNSTEQLHGNEEIAPCNHANDENLPNGLTVMGLEESPKLNQPLHCNSLAEGMPNSYFTGISSCYFSQSLCDERAHNHLICMPTTLQRDCSDQGEFADRQIETDVFQKGGQNTEFDASINGLYSEPPEDKRLDFMQPSNQLNDYLESIPTFAVRQQLESKVKILKLDPHANDRVLSSDDDSDSIIVEQLQNQNDSCQDGENLDAICTENVLQTGITFGVSDTDCHSSLASLESDAPNHYELNNLWNSEKLFTNATNHQRKDELDYSGANINKVKLDHQDTLALAVDSTSEVGSEEDFTIQKCSVIPDVLESYMDVCSNSGGDLGSLKDLKKEMVLNEITEQSLQSSESVSEQNAPDLEEKVTLGGSETVENAQLKSRINGNINVNLSEYCNKGTSEGLNQIFSTELTQCPVLCRMENEVPQVLCDTSDRTMEVSVKSSSLYSFKTDSKKGVECLKTSVSLEKGEAFPFSSTPEDVYDSTEFCTSTELSIDERQIDRYASTPSYEIPQVSNFTDGDEKERCLSETSTNSERCVMGMMEVILGESGDKPKLDRHGLQSEIAPSWAVNQVFDTVAKDRSMHTFSEQLKTDSVDQPSCLWNTCFSEIMKEVNLQQMGVTQESVSKNVDTSVALMGIYPYPLSLSETSDVWGWINEYDQTDSAKVSDLNPNAKVWANHVLNLDAAASNACETWEEPLATPDTCSEGFEAIGDADKSFQSPSQEPTLIVSPTEPPDPNVVTLQCPDSSFSEYETMHGTKQTGGGDQTPLEQQTVGHEDLRELLKKTLEFCLSRENLANDMYLVSQMDSDQYVPILTVANLDHVKKLSTDMDLIVDVLKSLPLVQVDEKGEKVRPNQNRCIVILREVPESTPIEEVEALFKGENFPKFMSCEFAYNDNWFITFESEADAQQAYRYLREEVKTFQGRPIKARIKAKPMAINTFLPKNGYRPIDMNLYTQQRYTSFYVPPIYSPQQQFPLYSLLTPQSWSAAHSYLDPTLVSPFPSAGFINGFTTAPNFKSAAAPLTTLRHYNPRNRNHSKSHLRPTLPNTDRGPGLLESPAIFNFSADRLLNGVRSPQMRPAGPNRPRIHNNTGYNKRDLGTGRPEQINLDTSSSMGRGKKNLYGNRKKREDKFMRPQTQSPPPPKPPSPNFELGLSNFPPLPGAAGNLKTEQILETRLSNIVKGISKEKTPIVQNINVDASTNTVPSGIPREPLPSPSPAVPATSERSPSPPRSPEINEVKSQETKQRETQTPSERLTTPLTTASKSVQVNGAATELRKPSYAEICQRSAKESPTLQPPKEQKPNTAAVNKDDKKAPENPGEKAEAKNKEPPTGKGNPGKPRDQRRQSGRRTPPQGTNKRINKEQHTPPKSPN</sequence>
<reference evidence="8" key="1">
    <citation type="journal article" date="2006" name="Science">
        <title>Ancient noncoding elements conserved in the human genome.</title>
        <authorList>
            <person name="Venkatesh B."/>
            <person name="Kirkness E.F."/>
            <person name="Loh Y.H."/>
            <person name="Halpern A.L."/>
            <person name="Lee A.P."/>
            <person name="Johnson J."/>
            <person name="Dandona N."/>
            <person name="Viswanathan L.D."/>
            <person name="Tay A."/>
            <person name="Venter J.C."/>
            <person name="Strausberg R.L."/>
            <person name="Brenner S."/>
        </authorList>
    </citation>
    <scope>NUCLEOTIDE SEQUENCE [LARGE SCALE GENOMIC DNA]</scope>
</reference>
<evidence type="ECO:0000256" key="1">
    <source>
        <dbReference type="ARBA" id="ARBA00022553"/>
    </source>
</evidence>
<evidence type="ECO:0008006" key="9">
    <source>
        <dbReference type="Google" id="ProtNLM"/>
    </source>
</evidence>
<dbReference type="PANTHER" id="PTHR22792:SF43">
    <property type="entry name" value="LA-RELATED PROTEIN 4B"/>
    <property type="match status" value="1"/>
</dbReference>
<dbReference type="Pfam" id="PF05383">
    <property type="entry name" value="La"/>
    <property type="match status" value="1"/>
</dbReference>
<reference evidence="7" key="5">
    <citation type="submission" date="2025-09" db="UniProtKB">
        <authorList>
            <consortium name="Ensembl"/>
        </authorList>
    </citation>
    <scope>IDENTIFICATION</scope>
</reference>
<dbReference type="InterPro" id="IPR058699">
    <property type="entry name" value="RRM_LARP4/4B"/>
</dbReference>
<dbReference type="PROSITE" id="PS50961">
    <property type="entry name" value="HTH_LA"/>
    <property type="match status" value="1"/>
</dbReference>
<feature type="compositionally biased region" description="Polar residues" evidence="4">
    <location>
        <begin position="179"/>
        <end position="189"/>
    </location>
</feature>
<dbReference type="InterPro" id="IPR000504">
    <property type="entry name" value="RRM_dom"/>
</dbReference>
<dbReference type="Pfam" id="PF26088">
    <property type="entry name" value="RRM_LARP4"/>
    <property type="match status" value="1"/>
</dbReference>
<keyword evidence="1" id="KW-0597">Phosphoprotein</keyword>
<dbReference type="InParanoid" id="A0A4W3GLD7"/>
<reference evidence="8" key="3">
    <citation type="journal article" date="2014" name="Nature">
        <title>Elephant shark genome provides unique insights into gnathostome evolution.</title>
        <authorList>
            <consortium name="International Elephant Shark Genome Sequencing Consortium"/>
            <person name="Venkatesh B."/>
            <person name="Lee A.P."/>
            <person name="Ravi V."/>
            <person name="Maurya A.K."/>
            <person name="Lian M.M."/>
            <person name="Swann J.B."/>
            <person name="Ohta Y."/>
            <person name="Flajnik M.F."/>
            <person name="Sutoh Y."/>
            <person name="Kasahara M."/>
            <person name="Hoon S."/>
            <person name="Gangu V."/>
            <person name="Roy S.W."/>
            <person name="Irimia M."/>
            <person name="Korzh V."/>
            <person name="Kondrychyn I."/>
            <person name="Lim Z.W."/>
            <person name="Tay B.H."/>
            <person name="Tohari S."/>
            <person name="Kong K.W."/>
            <person name="Ho S."/>
            <person name="Lorente-Galdos B."/>
            <person name="Quilez J."/>
            <person name="Marques-Bonet T."/>
            <person name="Raney B.J."/>
            <person name="Ingham P.W."/>
            <person name="Tay A."/>
            <person name="Hillier L.W."/>
            <person name="Minx P."/>
            <person name="Boehm T."/>
            <person name="Wilson R.K."/>
            <person name="Brenner S."/>
            <person name="Warren W.C."/>
        </authorList>
    </citation>
    <scope>NUCLEOTIDE SEQUENCE [LARGE SCALE GENOMIC DNA]</scope>
</reference>
<feature type="domain" description="HTH La-type RNA-binding" evidence="6">
    <location>
        <begin position="1330"/>
        <end position="1419"/>
    </location>
</feature>
<evidence type="ECO:0000259" key="6">
    <source>
        <dbReference type="PROSITE" id="PS50961"/>
    </source>
</evidence>
<proteinExistence type="predicted"/>
<dbReference type="Ensembl" id="ENSCMIT00000004768.1">
    <property type="protein sequence ID" value="ENSCMIP00000004598.1"/>
    <property type="gene ID" value="ENSCMIG00000002730.1"/>
</dbReference>
<feature type="compositionally biased region" description="Polar residues" evidence="4">
    <location>
        <begin position="1806"/>
        <end position="1828"/>
    </location>
</feature>
<reference evidence="7" key="4">
    <citation type="submission" date="2025-08" db="UniProtKB">
        <authorList>
            <consortium name="Ensembl"/>
        </authorList>
    </citation>
    <scope>IDENTIFICATION</scope>
</reference>
<dbReference type="GO" id="GO:0003730">
    <property type="term" value="F:mRNA 3'-UTR binding"/>
    <property type="evidence" value="ECO:0007669"/>
    <property type="project" value="TreeGrafter"/>
</dbReference>
<dbReference type="InterPro" id="IPR012677">
    <property type="entry name" value="Nucleotide-bd_a/b_plait_sf"/>
</dbReference>
<dbReference type="STRING" id="7868.ENSCMIP00000004598"/>
<reference evidence="8" key="2">
    <citation type="journal article" date="2007" name="PLoS Biol.">
        <title>Survey sequencing and comparative analysis of the elephant shark (Callorhinchus milii) genome.</title>
        <authorList>
            <person name="Venkatesh B."/>
            <person name="Kirkness E.F."/>
            <person name="Loh Y.H."/>
            <person name="Halpern A.L."/>
            <person name="Lee A.P."/>
            <person name="Johnson J."/>
            <person name="Dandona N."/>
            <person name="Viswanathan L.D."/>
            <person name="Tay A."/>
            <person name="Venter J.C."/>
            <person name="Strausberg R.L."/>
            <person name="Brenner S."/>
        </authorList>
    </citation>
    <scope>NUCLEOTIDE SEQUENCE [LARGE SCALE GENOMIC DNA]</scope>
</reference>
<keyword evidence="2 3" id="KW-0694">RNA-binding</keyword>
<dbReference type="GO" id="GO:0010494">
    <property type="term" value="C:cytoplasmic stress granule"/>
    <property type="evidence" value="ECO:0007669"/>
    <property type="project" value="TreeGrafter"/>
</dbReference>
<dbReference type="PANTHER" id="PTHR22792">
    <property type="entry name" value="LUPUS LA PROTEIN-RELATED"/>
    <property type="match status" value="1"/>
</dbReference>
<dbReference type="Gene3D" id="3.30.70.330">
    <property type="match status" value="1"/>
</dbReference>
<dbReference type="GO" id="GO:0045727">
    <property type="term" value="P:positive regulation of translation"/>
    <property type="evidence" value="ECO:0007669"/>
    <property type="project" value="TreeGrafter"/>
</dbReference>
<feature type="region of interest" description="Disordered" evidence="4">
    <location>
        <begin position="179"/>
        <end position="207"/>
    </location>
</feature>
<dbReference type="SUPFAM" id="SSF46785">
    <property type="entry name" value="Winged helix' DNA-binding domain"/>
    <property type="match status" value="1"/>
</dbReference>
<evidence type="ECO:0000313" key="8">
    <source>
        <dbReference type="Proteomes" id="UP000314986"/>
    </source>
</evidence>
<feature type="domain" description="RRM" evidence="5">
    <location>
        <begin position="1416"/>
        <end position="1491"/>
    </location>
</feature>
<dbReference type="SUPFAM" id="SSF54928">
    <property type="entry name" value="RNA-binding domain, RBD"/>
    <property type="match status" value="1"/>
</dbReference>
<dbReference type="InterPro" id="IPR036388">
    <property type="entry name" value="WH-like_DNA-bd_sf"/>
</dbReference>
<dbReference type="InterPro" id="IPR036390">
    <property type="entry name" value="WH_DNA-bd_sf"/>
</dbReference>
<feature type="compositionally biased region" description="Basic and acidic residues" evidence="4">
    <location>
        <begin position="1792"/>
        <end position="1805"/>
    </location>
</feature>
<dbReference type="CDD" id="cd08036">
    <property type="entry name" value="LARP_5"/>
    <property type="match status" value="1"/>
</dbReference>
<feature type="compositionally biased region" description="Pro residues" evidence="4">
    <location>
        <begin position="1695"/>
        <end position="1705"/>
    </location>
</feature>
<dbReference type="GeneTree" id="ENSGT00940000157755"/>
<feature type="region of interest" description="Disordered" evidence="4">
    <location>
        <begin position="1585"/>
        <end position="1610"/>
    </location>
</feature>
<feature type="compositionally biased region" description="Basic residues" evidence="4">
    <location>
        <begin position="1586"/>
        <end position="1598"/>
    </location>
</feature>
<dbReference type="CDD" id="cd12706">
    <property type="entry name" value="RRM_LARP5"/>
    <property type="match status" value="1"/>
</dbReference>
<dbReference type="InterPro" id="IPR045180">
    <property type="entry name" value="La_dom_prot"/>
</dbReference>
<dbReference type="InterPro" id="IPR034900">
    <property type="entry name" value="LARP4B_RRM"/>
</dbReference>
<protein>
    <recommendedName>
        <fullName evidence="9">HTH La-type RNA-binding domain-containing protein</fullName>
    </recommendedName>
</protein>
<feature type="region of interest" description="Disordered" evidence="4">
    <location>
        <begin position="1629"/>
        <end position="1720"/>
    </location>
</feature>
<organism evidence="7 8">
    <name type="scientific">Callorhinchus milii</name>
    <name type="common">Ghost shark</name>
    <dbReference type="NCBI Taxonomy" id="7868"/>
    <lineage>
        <taxon>Eukaryota</taxon>
        <taxon>Metazoa</taxon>
        <taxon>Chordata</taxon>
        <taxon>Craniata</taxon>
        <taxon>Vertebrata</taxon>
        <taxon>Chondrichthyes</taxon>
        <taxon>Holocephali</taxon>
        <taxon>Chimaeriformes</taxon>
        <taxon>Callorhinchidae</taxon>
        <taxon>Callorhinchus</taxon>
    </lineage>
</organism>
<dbReference type="Proteomes" id="UP000314986">
    <property type="component" value="Unassembled WGS sequence"/>
</dbReference>
<gene>
    <name evidence="7" type="primary">larp4b</name>
</gene>
<feature type="region of interest" description="Disordered" evidence="4">
    <location>
        <begin position="1273"/>
        <end position="1294"/>
    </location>
</feature>
<dbReference type="InterPro" id="IPR006630">
    <property type="entry name" value="La_HTH"/>
</dbReference>
<dbReference type="PROSITE" id="PS50102">
    <property type="entry name" value="RRM"/>
    <property type="match status" value="1"/>
</dbReference>
<name>A0A4W3GLD7_CALMI</name>
<feature type="region of interest" description="Disordered" evidence="4">
    <location>
        <begin position="1757"/>
        <end position="1929"/>
    </location>
</feature>
<evidence type="ECO:0000256" key="2">
    <source>
        <dbReference type="ARBA" id="ARBA00022884"/>
    </source>
</evidence>
<evidence type="ECO:0000256" key="3">
    <source>
        <dbReference type="PROSITE-ProRule" id="PRU00332"/>
    </source>
</evidence>
<dbReference type="Gene3D" id="1.10.10.10">
    <property type="entry name" value="Winged helix-like DNA-binding domain superfamily/Winged helix DNA-binding domain"/>
    <property type="match status" value="1"/>
</dbReference>
<dbReference type="GO" id="GO:0005829">
    <property type="term" value="C:cytosol"/>
    <property type="evidence" value="ECO:0007669"/>
    <property type="project" value="TreeGrafter"/>
</dbReference>
<dbReference type="SMART" id="SM00360">
    <property type="entry name" value="RRM"/>
    <property type="match status" value="1"/>
</dbReference>
<keyword evidence="8" id="KW-1185">Reference proteome</keyword>
<accession>A0A4W3GLD7</accession>
<evidence type="ECO:0000313" key="7">
    <source>
        <dbReference type="Ensembl" id="ENSCMIP00000004598.1"/>
    </source>
</evidence>
<dbReference type="InterPro" id="IPR035979">
    <property type="entry name" value="RBD_domain_sf"/>
</dbReference>
<evidence type="ECO:0000256" key="4">
    <source>
        <dbReference type="SAM" id="MobiDB-lite"/>
    </source>
</evidence>